<reference evidence="7" key="1">
    <citation type="submission" date="2019-03" db="EMBL/GenBank/DDBJ databases">
        <authorList>
            <person name="Li J."/>
        </authorList>
    </citation>
    <scope>NUCLEOTIDE SEQUENCE [LARGE SCALE GENOMIC DNA]</scope>
    <source>
        <strain evidence="7">2251</strain>
    </source>
</reference>
<evidence type="ECO:0000313" key="6">
    <source>
        <dbReference type="EMBL" id="QBX35701.1"/>
    </source>
</evidence>
<dbReference type="KEGG" id="plia:E4191_14105"/>
<comment type="catalytic activity">
    <reaction evidence="1">
        <text>(4aS,6R)-4a-hydroxy-L-erythro-5,6,7,8-tetrahydrobiopterin = (6R)-L-erythro-6,7-dihydrobiopterin + H2O</text>
        <dbReference type="Rhea" id="RHEA:11920"/>
        <dbReference type="ChEBI" id="CHEBI:15377"/>
        <dbReference type="ChEBI" id="CHEBI:15642"/>
        <dbReference type="ChEBI" id="CHEBI:43120"/>
        <dbReference type="EC" id="4.2.1.96"/>
    </reaction>
</comment>
<dbReference type="SUPFAM" id="SSF55248">
    <property type="entry name" value="PCD-like"/>
    <property type="match status" value="1"/>
</dbReference>
<organism evidence="6 7">
    <name type="scientific">Paracoccus liaowanqingii</name>
    <dbReference type="NCBI Taxonomy" id="2560053"/>
    <lineage>
        <taxon>Bacteria</taxon>
        <taxon>Pseudomonadati</taxon>
        <taxon>Pseudomonadota</taxon>
        <taxon>Alphaproteobacteria</taxon>
        <taxon>Rhodobacterales</taxon>
        <taxon>Paracoccaceae</taxon>
        <taxon>Paracoccus</taxon>
    </lineage>
</organism>
<protein>
    <recommendedName>
        <fullName evidence="3">4a-hydroxytetrahydrobiopterin dehydratase</fullName>
        <ecNumber evidence="3">4.2.1.96</ecNumber>
    </recommendedName>
</protein>
<feature type="compositionally biased region" description="Low complexity" evidence="5">
    <location>
        <begin position="17"/>
        <end position="28"/>
    </location>
</feature>
<dbReference type="Proteomes" id="UP000296374">
    <property type="component" value="Chromosome"/>
</dbReference>
<feature type="region of interest" description="Disordered" evidence="5">
    <location>
        <begin position="1"/>
        <end position="28"/>
    </location>
</feature>
<evidence type="ECO:0000256" key="2">
    <source>
        <dbReference type="ARBA" id="ARBA00006472"/>
    </source>
</evidence>
<gene>
    <name evidence="6" type="ORF">E4191_14105</name>
</gene>
<keyword evidence="4" id="KW-0456">Lyase</keyword>
<dbReference type="PANTHER" id="PTHR12599:SF0">
    <property type="entry name" value="PTERIN-4-ALPHA-CARBINOLAMINE DEHYDRATASE"/>
    <property type="match status" value="1"/>
</dbReference>
<dbReference type="EC" id="4.2.1.96" evidence="3"/>
<dbReference type="InterPro" id="IPR036428">
    <property type="entry name" value="PCD_sf"/>
</dbReference>
<dbReference type="AlphaFoldDB" id="A0A4P7HQV4"/>
<dbReference type="Gene3D" id="3.30.1360.20">
    <property type="entry name" value="Transcriptional coactivator/pterin dehydratase"/>
    <property type="match status" value="1"/>
</dbReference>
<proteinExistence type="inferred from homology"/>
<accession>A0A4P7HQV4</accession>
<sequence length="165" mass="17447">MRGRPAMSTAPAPSAWTRSATGARGAGSATTCWRWPRRCCDGPPREMPMTHPDPAAPDLASRTCTPCAAGTAPHDAATADRMLAGLTGWRMSDDARAITRRLEVKGFAKAVELANLAAWLGNRQGHHPDIAFGWGYCAVTFTTHAAGGLTDNDFICAARLDALLA</sequence>
<name>A0A4P7HQV4_9RHOB</name>
<evidence type="ECO:0000256" key="4">
    <source>
        <dbReference type="ARBA" id="ARBA00023239"/>
    </source>
</evidence>
<dbReference type="Pfam" id="PF01329">
    <property type="entry name" value="Pterin_4a"/>
    <property type="match status" value="1"/>
</dbReference>
<dbReference type="InterPro" id="IPR001533">
    <property type="entry name" value="Pterin_deHydtase"/>
</dbReference>
<evidence type="ECO:0000256" key="1">
    <source>
        <dbReference type="ARBA" id="ARBA00001554"/>
    </source>
</evidence>
<dbReference type="CDD" id="cd00913">
    <property type="entry name" value="PCD_DCoH_subfamily_a"/>
    <property type="match status" value="1"/>
</dbReference>
<evidence type="ECO:0000313" key="7">
    <source>
        <dbReference type="Proteomes" id="UP000296374"/>
    </source>
</evidence>
<dbReference type="GO" id="GO:0008124">
    <property type="term" value="F:4-alpha-hydroxytetrahydrobiopterin dehydratase activity"/>
    <property type="evidence" value="ECO:0007669"/>
    <property type="project" value="UniProtKB-EC"/>
</dbReference>
<dbReference type="GO" id="GO:0006729">
    <property type="term" value="P:tetrahydrobiopterin biosynthetic process"/>
    <property type="evidence" value="ECO:0007669"/>
    <property type="project" value="InterPro"/>
</dbReference>
<dbReference type="PANTHER" id="PTHR12599">
    <property type="entry name" value="PTERIN-4-ALPHA-CARBINOLAMINE DEHYDRATASE"/>
    <property type="match status" value="1"/>
</dbReference>
<comment type="similarity">
    <text evidence="2">Belongs to the pterin-4-alpha-carbinolamine dehydratase family.</text>
</comment>
<dbReference type="EMBL" id="CP038439">
    <property type="protein sequence ID" value="QBX35701.1"/>
    <property type="molecule type" value="Genomic_DNA"/>
</dbReference>
<evidence type="ECO:0000256" key="5">
    <source>
        <dbReference type="SAM" id="MobiDB-lite"/>
    </source>
</evidence>
<evidence type="ECO:0000256" key="3">
    <source>
        <dbReference type="ARBA" id="ARBA00013252"/>
    </source>
</evidence>